<sequence length="147" mass="17031">MIDKQTNSDNFELATINSRIIAFIIDDMLITFIILAIFWDTIVNNGSDLTTVLILMNKFVFQVLVLKFVYQTFFVWYYGATLGKIVAKIRVIDYDDFSKISLIQSALRSFGRILSEMFFYIGFIFAFFNEGKQTFHDKISKTLVVNA</sequence>
<name>D5V1J5_ARCNC</name>
<feature type="domain" description="RDD" evidence="7">
    <location>
        <begin position="14"/>
        <end position="141"/>
    </location>
</feature>
<dbReference type="OrthoDB" id="5358104at2"/>
<evidence type="ECO:0000256" key="5">
    <source>
        <dbReference type="ARBA" id="ARBA00023136"/>
    </source>
</evidence>
<dbReference type="KEGG" id="ant:Arnit_1775"/>
<comment type="subcellular location">
    <subcellularLocation>
        <location evidence="1">Cell membrane</location>
        <topology evidence="1">Multi-pass membrane protein</topology>
    </subcellularLocation>
</comment>
<evidence type="ECO:0000256" key="2">
    <source>
        <dbReference type="ARBA" id="ARBA00022475"/>
    </source>
</evidence>
<evidence type="ECO:0000256" key="6">
    <source>
        <dbReference type="SAM" id="Phobius"/>
    </source>
</evidence>
<feature type="transmembrane region" description="Helical" evidence="6">
    <location>
        <begin position="109"/>
        <end position="128"/>
    </location>
</feature>
<dbReference type="InterPro" id="IPR051791">
    <property type="entry name" value="Pra-immunoreactive"/>
</dbReference>
<dbReference type="HOGENOM" id="CLU_053152_5_0_7"/>
<dbReference type="EMBL" id="CP001999">
    <property type="protein sequence ID" value="ADG93429.1"/>
    <property type="molecule type" value="Genomic_DNA"/>
</dbReference>
<dbReference type="Proteomes" id="UP000000939">
    <property type="component" value="Chromosome"/>
</dbReference>
<feature type="transmembrane region" description="Helical" evidence="6">
    <location>
        <begin position="59"/>
        <end position="80"/>
    </location>
</feature>
<keyword evidence="5 6" id="KW-0472">Membrane</keyword>
<evidence type="ECO:0000313" key="8">
    <source>
        <dbReference type="EMBL" id="ADG93429.1"/>
    </source>
</evidence>
<dbReference type="STRING" id="572480.Arnit_1775"/>
<keyword evidence="4 6" id="KW-1133">Transmembrane helix</keyword>
<gene>
    <name evidence="8" type="ordered locus">Arnit_1775</name>
</gene>
<keyword evidence="3 6" id="KW-0812">Transmembrane</keyword>
<dbReference type="eggNOG" id="COG1714">
    <property type="taxonomic scope" value="Bacteria"/>
</dbReference>
<evidence type="ECO:0000259" key="7">
    <source>
        <dbReference type="Pfam" id="PF06271"/>
    </source>
</evidence>
<evidence type="ECO:0000256" key="1">
    <source>
        <dbReference type="ARBA" id="ARBA00004651"/>
    </source>
</evidence>
<keyword evidence="9" id="KW-1185">Reference proteome</keyword>
<accession>D5V1J5</accession>
<evidence type="ECO:0000256" key="4">
    <source>
        <dbReference type="ARBA" id="ARBA00022989"/>
    </source>
</evidence>
<evidence type="ECO:0000313" key="9">
    <source>
        <dbReference type="Proteomes" id="UP000000939"/>
    </source>
</evidence>
<feature type="transmembrane region" description="Helical" evidence="6">
    <location>
        <begin position="20"/>
        <end position="39"/>
    </location>
</feature>
<proteinExistence type="predicted"/>
<dbReference type="GO" id="GO:0005886">
    <property type="term" value="C:plasma membrane"/>
    <property type="evidence" value="ECO:0007669"/>
    <property type="project" value="UniProtKB-SubCell"/>
</dbReference>
<dbReference type="AlphaFoldDB" id="D5V1J5"/>
<evidence type="ECO:0000256" key="3">
    <source>
        <dbReference type="ARBA" id="ARBA00022692"/>
    </source>
</evidence>
<dbReference type="Pfam" id="PF06271">
    <property type="entry name" value="RDD"/>
    <property type="match status" value="1"/>
</dbReference>
<protein>
    <submittedName>
        <fullName evidence="8">RDD domain containing protein</fullName>
    </submittedName>
</protein>
<organism evidence="8 9">
    <name type="scientific">Arcobacter nitrofigilis (strain ATCC 33309 / DSM 7299 / CCUG 15893 / LMG 7604 / NCTC 12251 / CI)</name>
    <name type="common">Campylobacter nitrofigilis</name>
    <dbReference type="NCBI Taxonomy" id="572480"/>
    <lineage>
        <taxon>Bacteria</taxon>
        <taxon>Pseudomonadati</taxon>
        <taxon>Campylobacterota</taxon>
        <taxon>Epsilonproteobacteria</taxon>
        <taxon>Campylobacterales</taxon>
        <taxon>Arcobacteraceae</taxon>
        <taxon>Arcobacter</taxon>
    </lineage>
</organism>
<dbReference type="RefSeq" id="WP_013135574.1">
    <property type="nucleotide sequence ID" value="NC_014166.1"/>
</dbReference>
<dbReference type="PANTHER" id="PTHR36115">
    <property type="entry name" value="PROLINE-RICH ANTIGEN HOMOLOG-RELATED"/>
    <property type="match status" value="1"/>
</dbReference>
<keyword evidence="2" id="KW-1003">Cell membrane</keyword>
<reference evidence="8 9" key="1">
    <citation type="journal article" date="2010" name="Stand. Genomic Sci.">
        <title>Complete genome sequence of Arcobacter nitrofigilis type strain (CI).</title>
        <authorList>
            <person name="Pati A."/>
            <person name="Gronow S."/>
            <person name="Lapidus A."/>
            <person name="Copeland A."/>
            <person name="Glavina Del Rio T."/>
            <person name="Nolan M."/>
            <person name="Lucas S."/>
            <person name="Tice H."/>
            <person name="Cheng J.F."/>
            <person name="Han C."/>
            <person name="Chertkov O."/>
            <person name="Bruce D."/>
            <person name="Tapia R."/>
            <person name="Goodwin L."/>
            <person name="Pitluck S."/>
            <person name="Liolios K."/>
            <person name="Ivanova N."/>
            <person name="Mavromatis K."/>
            <person name="Chen A."/>
            <person name="Palaniappan K."/>
            <person name="Land M."/>
            <person name="Hauser L."/>
            <person name="Chang Y.J."/>
            <person name="Jeffries C.D."/>
            <person name="Detter J.C."/>
            <person name="Rohde M."/>
            <person name="Goker M."/>
            <person name="Bristow J."/>
            <person name="Eisen J.A."/>
            <person name="Markowitz V."/>
            <person name="Hugenholtz P."/>
            <person name="Klenk H.P."/>
            <person name="Kyrpides N.C."/>
        </authorList>
    </citation>
    <scope>NUCLEOTIDE SEQUENCE [LARGE SCALE GENOMIC DNA]</scope>
    <source>
        <strain evidence="9">ATCC 33309 / DSM 7299 / CCUG 15893 / LMG 7604 / NCTC 12251 / CI</strain>
    </source>
</reference>
<dbReference type="InterPro" id="IPR010432">
    <property type="entry name" value="RDD"/>
</dbReference>